<reference evidence="2" key="1">
    <citation type="submission" date="2021-01" db="EMBL/GenBank/DDBJ databases">
        <authorList>
            <person name="Corre E."/>
            <person name="Pelletier E."/>
            <person name="Niang G."/>
            <person name="Scheremetjew M."/>
            <person name="Finn R."/>
            <person name="Kale V."/>
            <person name="Holt S."/>
            <person name="Cochrane G."/>
            <person name="Meng A."/>
            <person name="Brown T."/>
            <person name="Cohen L."/>
        </authorList>
    </citation>
    <scope>NUCLEOTIDE SEQUENCE</scope>
    <source>
        <strain evidence="2">NY070348D</strain>
    </source>
</reference>
<evidence type="ECO:0000313" key="2">
    <source>
        <dbReference type="EMBL" id="CAD9665039.1"/>
    </source>
</evidence>
<evidence type="ECO:0000313" key="1">
    <source>
        <dbReference type="EMBL" id="CAD9665038.1"/>
    </source>
</evidence>
<organism evidence="2">
    <name type="scientific">Mucochytrium quahogii</name>
    <dbReference type="NCBI Taxonomy" id="96639"/>
    <lineage>
        <taxon>Eukaryota</taxon>
        <taxon>Sar</taxon>
        <taxon>Stramenopiles</taxon>
        <taxon>Bigyra</taxon>
        <taxon>Labyrinthulomycetes</taxon>
        <taxon>Thraustochytrida</taxon>
        <taxon>Thraustochytriidae</taxon>
        <taxon>Mucochytrium</taxon>
    </lineage>
</organism>
<proteinExistence type="predicted"/>
<protein>
    <submittedName>
        <fullName evidence="2">Uncharacterized protein</fullName>
    </submittedName>
</protein>
<dbReference type="EMBL" id="HBHK01002066">
    <property type="protein sequence ID" value="CAD9665039.1"/>
    <property type="molecule type" value="Transcribed_RNA"/>
</dbReference>
<dbReference type="AlphaFoldDB" id="A0A7S2RA24"/>
<dbReference type="EMBL" id="HBHK01002065">
    <property type="protein sequence ID" value="CAD9665038.1"/>
    <property type="molecule type" value="Transcribed_RNA"/>
</dbReference>
<gene>
    <name evidence="1" type="ORF">QSP1433_LOCUS1217</name>
    <name evidence="2" type="ORF">QSP1433_LOCUS1218</name>
</gene>
<name>A0A7S2RA24_9STRA</name>
<accession>A0A7S2RA24</accession>
<sequence length="111" mass="12700">MGLSIKRRSDSGDLPHMIKIMRVVDSKPEQQSRIPTRIGTKRAQIVETPQCDIQQQDNKATWMDRLIEKHRAEPQFSCQPKISPLRESVLRSLGDGNKVKIAHMKELLGLE</sequence>